<evidence type="ECO:0000313" key="2">
    <source>
        <dbReference type="Proteomes" id="UP001596514"/>
    </source>
</evidence>
<organism evidence="1 2">
    <name type="scientific">Streptosporangium amethystogenes subsp. fukuiense</name>
    <dbReference type="NCBI Taxonomy" id="698418"/>
    <lineage>
        <taxon>Bacteria</taxon>
        <taxon>Bacillati</taxon>
        <taxon>Actinomycetota</taxon>
        <taxon>Actinomycetes</taxon>
        <taxon>Streptosporangiales</taxon>
        <taxon>Streptosporangiaceae</taxon>
        <taxon>Streptosporangium</taxon>
    </lineage>
</organism>
<reference evidence="2" key="1">
    <citation type="journal article" date="2019" name="Int. J. Syst. Evol. Microbiol.">
        <title>The Global Catalogue of Microorganisms (GCM) 10K type strain sequencing project: providing services to taxonomists for standard genome sequencing and annotation.</title>
        <authorList>
            <consortium name="The Broad Institute Genomics Platform"/>
            <consortium name="The Broad Institute Genome Sequencing Center for Infectious Disease"/>
            <person name="Wu L."/>
            <person name="Ma J."/>
        </authorList>
    </citation>
    <scope>NUCLEOTIDE SEQUENCE [LARGE SCALE GENOMIC DNA]</scope>
    <source>
        <strain evidence="2">JCM 10083</strain>
    </source>
</reference>
<accession>A0ABW2SUQ3</accession>
<gene>
    <name evidence="1" type="ORF">ACFQVD_04260</name>
</gene>
<protein>
    <submittedName>
        <fullName evidence="1">Uncharacterized protein</fullName>
    </submittedName>
</protein>
<proteinExistence type="predicted"/>
<keyword evidence="2" id="KW-1185">Reference proteome</keyword>
<dbReference type="EMBL" id="JBHTEE010000001">
    <property type="protein sequence ID" value="MFC7599319.1"/>
    <property type="molecule type" value="Genomic_DNA"/>
</dbReference>
<dbReference type="RefSeq" id="WP_343965215.1">
    <property type="nucleotide sequence ID" value="NZ_BAAAGK010000028.1"/>
</dbReference>
<evidence type="ECO:0000313" key="1">
    <source>
        <dbReference type="EMBL" id="MFC7599319.1"/>
    </source>
</evidence>
<dbReference type="Proteomes" id="UP001596514">
    <property type="component" value="Unassembled WGS sequence"/>
</dbReference>
<sequence>MYLINVRLRAPEIEGRLAPPGGRMSAREIRRLLLVLAEPEEGLEHVYGEERAGGVDLGLFIRRPNLDAAESAAARLCGRCLDGVPELAGWSLLGCGTDLVLALARFETSGGQVCQRPAIAAR</sequence>
<name>A0ABW2SUQ3_9ACTN</name>
<comment type="caution">
    <text evidence="1">The sequence shown here is derived from an EMBL/GenBank/DDBJ whole genome shotgun (WGS) entry which is preliminary data.</text>
</comment>